<evidence type="ECO:0000313" key="4">
    <source>
        <dbReference type="Proteomes" id="UP001165065"/>
    </source>
</evidence>
<sequence>MGIVFGKTGVAEPPFEVLAVRPGYEVRSYGPRIAVSTPCDLDNSSFTALASYIGVMKSPQNEDSKSISMTAPVVKKDDGKGETMSFILPAEYDDIGKVPKPTNEDVSVVELPPQYGAVVRFPGRCKPSDSSSRYSSLLSSLSDDGVEAGEAKWELWQYNPPFTIPWLRRNEVFVELTKEQAEGIKGKEEVGGGGLEKGKGRS</sequence>
<dbReference type="AlphaFoldDB" id="A0A9W7FVU2"/>
<feature type="region of interest" description="Disordered" evidence="2">
    <location>
        <begin position="183"/>
        <end position="202"/>
    </location>
</feature>
<proteinExistence type="inferred from homology"/>
<evidence type="ECO:0008006" key="5">
    <source>
        <dbReference type="Google" id="ProtNLM"/>
    </source>
</evidence>
<evidence type="ECO:0000256" key="1">
    <source>
        <dbReference type="ARBA" id="ARBA00009817"/>
    </source>
</evidence>
<name>A0A9W7FVU2_9STRA</name>
<dbReference type="InterPro" id="IPR011256">
    <property type="entry name" value="Reg_factor_effector_dom_sf"/>
</dbReference>
<evidence type="ECO:0000256" key="2">
    <source>
        <dbReference type="SAM" id="MobiDB-lite"/>
    </source>
</evidence>
<evidence type="ECO:0000313" key="3">
    <source>
        <dbReference type="EMBL" id="GMI22845.1"/>
    </source>
</evidence>
<keyword evidence="4" id="KW-1185">Reference proteome</keyword>
<dbReference type="Pfam" id="PF04832">
    <property type="entry name" value="SOUL"/>
    <property type="match status" value="1"/>
</dbReference>
<dbReference type="Proteomes" id="UP001165065">
    <property type="component" value="Unassembled WGS sequence"/>
</dbReference>
<reference evidence="4" key="1">
    <citation type="journal article" date="2023" name="Commun. Biol.">
        <title>Genome analysis of Parmales, the sister group of diatoms, reveals the evolutionary specialization of diatoms from phago-mixotrophs to photoautotrophs.</title>
        <authorList>
            <person name="Ban H."/>
            <person name="Sato S."/>
            <person name="Yoshikawa S."/>
            <person name="Yamada K."/>
            <person name="Nakamura Y."/>
            <person name="Ichinomiya M."/>
            <person name="Sato N."/>
            <person name="Blanc-Mathieu R."/>
            <person name="Endo H."/>
            <person name="Kuwata A."/>
            <person name="Ogata H."/>
        </authorList>
    </citation>
    <scope>NUCLEOTIDE SEQUENCE [LARGE SCALE GENOMIC DNA]</scope>
</reference>
<protein>
    <recommendedName>
        <fullName evidence="5">SOUL heme-binding protein</fullName>
    </recommendedName>
</protein>
<dbReference type="EMBL" id="BRYA01000555">
    <property type="protein sequence ID" value="GMI22845.1"/>
    <property type="molecule type" value="Genomic_DNA"/>
</dbReference>
<dbReference type="Gene3D" id="3.20.80.10">
    <property type="entry name" value="Regulatory factor, effector binding domain"/>
    <property type="match status" value="1"/>
</dbReference>
<dbReference type="PANTHER" id="PTHR11220:SF58">
    <property type="entry name" value="SOUL HEME-BINDING FAMILY PROTEIN"/>
    <property type="match status" value="1"/>
</dbReference>
<comment type="similarity">
    <text evidence="1">Belongs to the HEBP family.</text>
</comment>
<dbReference type="OrthoDB" id="6424451at2759"/>
<comment type="caution">
    <text evidence="3">The sequence shown here is derived from an EMBL/GenBank/DDBJ whole genome shotgun (WGS) entry which is preliminary data.</text>
</comment>
<dbReference type="SUPFAM" id="SSF55136">
    <property type="entry name" value="Probable bacterial effector-binding domain"/>
    <property type="match status" value="1"/>
</dbReference>
<gene>
    <name evidence="3" type="ORF">TrCOL_g2667</name>
</gene>
<dbReference type="InterPro" id="IPR006917">
    <property type="entry name" value="SOUL_heme-bd"/>
</dbReference>
<dbReference type="PANTHER" id="PTHR11220">
    <property type="entry name" value="HEME-BINDING PROTEIN-RELATED"/>
    <property type="match status" value="1"/>
</dbReference>
<accession>A0A9W7FVU2</accession>
<organism evidence="3 4">
    <name type="scientific">Triparma columacea</name>
    <dbReference type="NCBI Taxonomy" id="722753"/>
    <lineage>
        <taxon>Eukaryota</taxon>
        <taxon>Sar</taxon>
        <taxon>Stramenopiles</taxon>
        <taxon>Ochrophyta</taxon>
        <taxon>Bolidophyceae</taxon>
        <taxon>Parmales</taxon>
        <taxon>Triparmaceae</taxon>
        <taxon>Triparma</taxon>
    </lineage>
</organism>